<organism evidence="1 2">
    <name type="scientific">Spirosoma terrae</name>
    <dbReference type="NCBI Taxonomy" id="1968276"/>
    <lineage>
        <taxon>Bacteria</taxon>
        <taxon>Pseudomonadati</taxon>
        <taxon>Bacteroidota</taxon>
        <taxon>Cytophagia</taxon>
        <taxon>Cytophagales</taxon>
        <taxon>Cytophagaceae</taxon>
        <taxon>Spirosoma</taxon>
    </lineage>
</organism>
<dbReference type="Proteomes" id="UP000474175">
    <property type="component" value="Unassembled WGS sequence"/>
</dbReference>
<proteinExistence type="predicted"/>
<gene>
    <name evidence="1" type="ORF">GK108_12975</name>
</gene>
<accession>A0A6L9L5W8</accession>
<sequence>MSSNPVKFKIEKTDRPYVLKIDGDWCKIVEENGIVQIQNGSVGLGFSAHPNIDKTGSVECMKALGRWGKHDRIKLAHGFYFNKTRVVITHKLDLLAYMIQTGQFDPVVFTADSEGCVSIPYPAKLPRYI</sequence>
<name>A0A6L9L5W8_9BACT</name>
<protein>
    <submittedName>
        <fullName evidence="1">Uncharacterized protein</fullName>
    </submittedName>
</protein>
<comment type="caution">
    <text evidence="1">The sequence shown here is derived from an EMBL/GenBank/DDBJ whole genome shotgun (WGS) entry which is preliminary data.</text>
</comment>
<dbReference type="RefSeq" id="WP_163948486.1">
    <property type="nucleotide sequence ID" value="NZ_JAAFZH010000004.1"/>
</dbReference>
<dbReference type="AlphaFoldDB" id="A0A6L9L5W8"/>
<keyword evidence="2" id="KW-1185">Reference proteome</keyword>
<evidence type="ECO:0000313" key="1">
    <source>
        <dbReference type="EMBL" id="NDU95790.1"/>
    </source>
</evidence>
<reference evidence="1 2" key="1">
    <citation type="submission" date="2020-02" db="EMBL/GenBank/DDBJ databases">
        <title>Draft genome sequence of two Spirosoma agri KCTC 52727 and Spirosoma terrae KCTC 52035.</title>
        <authorList>
            <person name="Rojas J."/>
            <person name="Ambika Manirajan B."/>
            <person name="Suarez C."/>
            <person name="Ratering S."/>
            <person name="Schnell S."/>
        </authorList>
    </citation>
    <scope>NUCLEOTIDE SEQUENCE [LARGE SCALE GENOMIC DNA]</scope>
    <source>
        <strain evidence="1 2">KCTC 52035</strain>
    </source>
</reference>
<evidence type="ECO:0000313" key="2">
    <source>
        <dbReference type="Proteomes" id="UP000474175"/>
    </source>
</evidence>
<dbReference type="EMBL" id="JAAFZH010000004">
    <property type="protein sequence ID" value="NDU95790.1"/>
    <property type="molecule type" value="Genomic_DNA"/>
</dbReference>